<comment type="similarity">
    <text evidence="1">Belongs to the FAM161 family.</text>
</comment>
<dbReference type="OMA" id="KCQAMHK"/>
<reference evidence="4" key="2">
    <citation type="submission" date="2025-08" db="UniProtKB">
        <authorList>
            <consortium name="Ensembl"/>
        </authorList>
    </citation>
    <scope>IDENTIFICATION</scope>
</reference>
<dbReference type="Ensembl" id="ENSPMRT00000013974.1">
    <property type="protein sequence ID" value="ENSPMRP00000013094.1"/>
    <property type="gene ID" value="ENSPMRG00000008753.1"/>
</dbReference>
<dbReference type="AlphaFoldDB" id="A0A670ING7"/>
<proteinExistence type="inferred from homology"/>
<dbReference type="GO" id="GO:0005881">
    <property type="term" value="C:cytoplasmic microtubule"/>
    <property type="evidence" value="ECO:0007669"/>
    <property type="project" value="Ensembl"/>
</dbReference>
<dbReference type="RefSeq" id="XP_028575789.1">
    <property type="nucleotide sequence ID" value="XM_028719956.1"/>
</dbReference>
<dbReference type="InterPro" id="IPR051655">
    <property type="entry name" value="FAM161"/>
</dbReference>
<accession>A0A670ING7</accession>
<feature type="compositionally biased region" description="Basic and acidic residues" evidence="3">
    <location>
        <begin position="619"/>
        <end position="635"/>
    </location>
</feature>
<dbReference type="PANTHER" id="PTHR21501">
    <property type="entry name" value="PROTEIN FAM-161"/>
    <property type="match status" value="1"/>
</dbReference>
<reference evidence="4" key="3">
    <citation type="submission" date="2025-09" db="UniProtKB">
        <authorList>
            <consortium name="Ensembl"/>
        </authorList>
    </citation>
    <scope>IDENTIFICATION</scope>
</reference>
<dbReference type="GO" id="GO:0044782">
    <property type="term" value="P:cilium organization"/>
    <property type="evidence" value="ECO:0007669"/>
    <property type="project" value="TreeGrafter"/>
</dbReference>
<name>A0A670ING7_PODMU</name>
<feature type="region of interest" description="Disordered" evidence="3">
    <location>
        <begin position="619"/>
        <end position="649"/>
    </location>
</feature>
<evidence type="ECO:0000313" key="5">
    <source>
        <dbReference type="Proteomes" id="UP000472272"/>
    </source>
</evidence>
<dbReference type="CTD" id="145483"/>
<dbReference type="GO" id="GO:0005929">
    <property type="term" value="C:cilium"/>
    <property type="evidence" value="ECO:0007669"/>
    <property type="project" value="TreeGrafter"/>
</dbReference>
<dbReference type="Pfam" id="PF10595">
    <property type="entry name" value="FAM161A_B"/>
    <property type="match status" value="1"/>
</dbReference>
<dbReference type="RefSeq" id="XP_028575781.1">
    <property type="nucleotide sequence ID" value="XM_028719948.1"/>
</dbReference>
<evidence type="ECO:0000256" key="3">
    <source>
        <dbReference type="SAM" id="MobiDB-lite"/>
    </source>
</evidence>
<dbReference type="InterPro" id="IPR019579">
    <property type="entry name" value="FAM161A/B"/>
</dbReference>
<keyword evidence="2" id="KW-0175">Coiled coil</keyword>
<dbReference type="KEGG" id="pmua:114592082"/>
<dbReference type="PANTHER" id="PTHR21501:SF4">
    <property type="entry name" value="PROTEIN FAM161B"/>
    <property type="match status" value="1"/>
</dbReference>
<gene>
    <name evidence="4" type="primary">FAM161B</name>
</gene>
<dbReference type="OrthoDB" id="2150121at2759"/>
<dbReference type="Proteomes" id="UP000472272">
    <property type="component" value="Chromosome 1"/>
</dbReference>
<organism evidence="4 5">
    <name type="scientific">Podarcis muralis</name>
    <name type="common">Wall lizard</name>
    <name type="synonym">Lacerta muralis</name>
    <dbReference type="NCBI Taxonomy" id="64176"/>
    <lineage>
        <taxon>Eukaryota</taxon>
        <taxon>Metazoa</taxon>
        <taxon>Chordata</taxon>
        <taxon>Craniata</taxon>
        <taxon>Vertebrata</taxon>
        <taxon>Euteleostomi</taxon>
        <taxon>Lepidosauria</taxon>
        <taxon>Squamata</taxon>
        <taxon>Bifurcata</taxon>
        <taxon>Unidentata</taxon>
        <taxon>Episquamata</taxon>
        <taxon>Laterata</taxon>
        <taxon>Lacertibaenia</taxon>
        <taxon>Lacertidae</taxon>
        <taxon>Podarcis</taxon>
    </lineage>
</organism>
<evidence type="ECO:0000256" key="1">
    <source>
        <dbReference type="ARBA" id="ARBA00006663"/>
    </source>
</evidence>
<protein>
    <submittedName>
        <fullName evidence="4">FAM161 centrosomal protein B</fullName>
    </submittedName>
</protein>
<dbReference type="GeneID" id="114592082"/>
<evidence type="ECO:0000256" key="2">
    <source>
        <dbReference type="ARBA" id="ARBA00023054"/>
    </source>
</evidence>
<keyword evidence="5" id="KW-1185">Reference proteome</keyword>
<evidence type="ECO:0000313" key="4">
    <source>
        <dbReference type="Ensembl" id="ENSPMRP00000013094.1"/>
    </source>
</evidence>
<dbReference type="GeneTree" id="ENSGT00940000159998"/>
<reference evidence="4 5" key="1">
    <citation type="journal article" date="2019" name="Proc. Natl. Acad. Sci. U.S.A.">
        <title>Regulatory changes in pterin and carotenoid genes underlie balanced color polymorphisms in the wall lizard.</title>
        <authorList>
            <person name="Andrade P."/>
            <person name="Pinho C."/>
            <person name="Perez I de Lanuza G."/>
            <person name="Afonso S."/>
            <person name="Brejcha J."/>
            <person name="Rubin C.J."/>
            <person name="Wallerman O."/>
            <person name="Pereira P."/>
            <person name="Sabatino S.J."/>
            <person name="Bellati A."/>
            <person name="Pellitteri-Rosa D."/>
            <person name="Bosakova Z."/>
            <person name="Bunikis I."/>
            <person name="Carretero M.A."/>
            <person name="Feiner N."/>
            <person name="Marsik P."/>
            <person name="Pauperio F."/>
            <person name="Salvi D."/>
            <person name="Soler L."/>
            <person name="While G.M."/>
            <person name="Uller T."/>
            <person name="Font E."/>
            <person name="Andersson L."/>
            <person name="Carneiro M."/>
        </authorList>
    </citation>
    <scope>NUCLEOTIDE SEQUENCE</scope>
</reference>
<sequence length="662" mass="76925">MCEERHKKGGCLLARATSGHGELVAAERCGRRSRCEGAMTVSEPQGAAGGAEAVLPKEEIRRVFPIKAQSPDLQLGSNISLPDGCDLLDFLQSEEQIVGASNSGEDFYDSLQALQRKNRQCLIELGLMYQVQLENHQEPPKENKELEDFFQENGRLTLPSKFHEALRSGNLRRFSSLTNITADNPKDEQNHHSFLQSFSRSKSASATWISPITVPQPFNMTLREVRRKLKSHALFEIESAEYKRQSLEEAECQKQFRAQPVPAHIYLPLYQEVMEKNEIRRQVETQKRRELLLSMQKPFSFQEKEEKRKEVIRQKMLEVLTPVEKSVPKVRKKIPKSTYEPMFGDKLKEAELLRKIRIQMRAKDLLESSWAPIELGKRKKGSQITSINREKKLSFLQDNFSFKPRINTSVPDFEGLYWAFQREALSKREIKETTHNKPFRLRTSNICCKHQVPNPGMMDFQQPSRAPIQRSRSLNYLSSLSSNTLPIYITDAVRKRQSAIKRLQEDKKYKENEGARWAELQRKRGQAMHKSLNCRAKALDPHKSLEETHREKLKQNWQNDRKRTQEYKKELEEMKLRVKNRPYMFEQVTKQGARQGAERLFRDTLQQFGLNEEFVKSKRGDTTDLVGKEQSESQRTHKSQRNTKAGIIQELAEEGQRILQTK</sequence>